<evidence type="ECO:0000256" key="4">
    <source>
        <dbReference type="ARBA" id="ARBA00022801"/>
    </source>
</evidence>
<evidence type="ECO:0000313" key="8">
    <source>
        <dbReference type="EMBL" id="CAB4620045.1"/>
    </source>
</evidence>
<evidence type="ECO:0000256" key="6">
    <source>
        <dbReference type="ARBA" id="ARBA00029440"/>
    </source>
</evidence>
<dbReference type="NCBIfam" id="TIGR00936">
    <property type="entry name" value="ahcY"/>
    <property type="match status" value="1"/>
</dbReference>
<dbReference type="InterPro" id="IPR042172">
    <property type="entry name" value="Adenosylhomocyst_ase-like_sf"/>
</dbReference>
<dbReference type="InterPro" id="IPR036291">
    <property type="entry name" value="NAD(P)-bd_dom_sf"/>
</dbReference>
<dbReference type="PANTHER" id="PTHR23420">
    <property type="entry name" value="ADENOSYLHOMOCYSTEINASE"/>
    <property type="match status" value="1"/>
</dbReference>
<keyword evidence="4" id="KW-0378">Hydrolase</keyword>
<dbReference type="InterPro" id="IPR015878">
    <property type="entry name" value="Ado_hCys_hydrolase_NAD-bd"/>
</dbReference>
<dbReference type="GO" id="GO:0006730">
    <property type="term" value="P:one-carbon metabolic process"/>
    <property type="evidence" value="ECO:0007669"/>
    <property type="project" value="UniProtKB-KW"/>
</dbReference>
<evidence type="ECO:0000259" key="7">
    <source>
        <dbReference type="SMART" id="SM00997"/>
    </source>
</evidence>
<evidence type="ECO:0000256" key="5">
    <source>
        <dbReference type="ARBA" id="ARBA00023027"/>
    </source>
</evidence>
<protein>
    <submittedName>
        <fullName evidence="8">Unannotated protein</fullName>
    </submittedName>
</protein>
<dbReference type="EMBL" id="CAEZVH010000007">
    <property type="protein sequence ID" value="CAB4620045.1"/>
    <property type="molecule type" value="Genomic_DNA"/>
</dbReference>
<dbReference type="GO" id="GO:0005829">
    <property type="term" value="C:cytosol"/>
    <property type="evidence" value="ECO:0007669"/>
    <property type="project" value="TreeGrafter"/>
</dbReference>
<dbReference type="PANTHER" id="PTHR23420:SF0">
    <property type="entry name" value="ADENOSYLHOMOCYSTEINASE"/>
    <property type="match status" value="1"/>
</dbReference>
<dbReference type="SUPFAM" id="SSF52283">
    <property type="entry name" value="Formate/glycerate dehydrogenase catalytic domain-like"/>
    <property type="match status" value="1"/>
</dbReference>
<evidence type="ECO:0000256" key="1">
    <source>
        <dbReference type="ARBA" id="ARBA00001911"/>
    </source>
</evidence>
<dbReference type="GO" id="GO:0033353">
    <property type="term" value="P:S-adenosylmethionine cycle"/>
    <property type="evidence" value="ECO:0007669"/>
    <property type="project" value="TreeGrafter"/>
</dbReference>
<sequence length="429" mass="46693">MNSPVTATIPRHDIADASLAAEGRKRIEWAERNMPVLAQIRARFEKSQPFTGVRIAACMHVTTETANLMRVLKAGGAEIALCASNPLSTQDDTAAALVHEYGISVFARNAVDRDGYYSHINAALDIEPHQVFDDGCDLVNTLHTTRKELIGNIAGGCEETTTGVIRLNQMAKDGALQFPMIAVNDTDTKHMFDNRYGTGQSTLDAVFRATNFLLAGRVLVVAGFGYCGKGVAERAKGMGADVVVTEIDPTKALDAMMQGFRVMPMADAAKIGDVFITVTGNRDVLRDEHFAVMKDGAIMANSGHFDIEIDVAWLEQNAKKKNAKMRHQTDEYVLADGRRLLLIAEGRLVNLGAAEGHPASVMDMSFSDQALTAEYLVKEAMNLEPGVHTVPTYIDKEVASLKLQSMGGKIDVLTPAQDMYLNSWEHGSY</sequence>
<comment type="cofactor">
    <cofactor evidence="1">
        <name>NAD(+)</name>
        <dbReference type="ChEBI" id="CHEBI:57540"/>
    </cofactor>
</comment>
<dbReference type="NCBIfam" id="NF004005">
    <property type="entry name" value="PRK05476.2-3"/>
    <property type="match status" value="1"/>
</dbReference>
<dbReference type="Pfam" id="PF05221">
    <property type="entry name" value="AdoHcyase"/>
    <property type="match status" value="2"/>
</dbReference>
<organism evidence="8">
    <name type="scientific">freshwater metagenome</name>
    <dbReference type="NCBI Taxonomy" id="449393"/>
    <lineage>
        <taxon>unclassified sequences</taxon>
        <taxon>metagenomes</taxon>
        <taxon>ecological metagenomes</taxon>
    </lineage>
</organism>
<dbReference type="Gene3D" id="3.40.50.720">
    <property type="entry name" value="NAD(P)-binding Rossmann-like Domain"/>
    <property type="match status" value="1"/>
</dbReference>
<dbReference type="SMART" id="SM00996">
    <property type="entry name" value="AdoHcyase"/>
    <property type="match status" value="1"/>
</dbReference>
<gene>
    <name evidence="8" type="ORF">UFOPK1951_00144</name>
</gene>
<dbReference type="Gene3D" id="3.40.50.1480">
    <property type="entry name" value="Adenosylhomocysteinase-like"/>
    <property type="match status" value="1"/>
</dbReference>
<reference evidence="8" key="1">
    <citation type="submission" date="2020-05" db="EMBL/GenBank/DDBJ databases">
        <authorList>
            <person name="Chiriac C."/>
            <person name="Salcher M."/>
            <person name="Ghai R."/>
            <person name="Kavagutti S V."/>
        </authorList>
    </citation>
    <scope>NUCLEOTIDE SEQUENCE</scope>
</reference>
<name>A0A6J6I876_9ZZZZ</name>
<keyword evidence="5" id="KW-0520">NAD</keyword>
<feature type="domain" description="S-adenosyl-L-homocysteine hydrolase NAD binding" evidence="7">
    <location>
        <begin position="194"/>
        <end position="356"/>
    </location>
</feature>
<dbReference type="SMART" id="SM00997">
    <property type="entry name" value="AdoHcyase_NAD"/>
    <property type="match status" value="1"/>
</dbReference>
<dbReference type="Pfam" id="PF00670">
    <property type="entry name" value="AdoHcyase_NAD"/>
    <property type="match status" value="1"/>
</dbReference>
<dbReference type="InterPro" id="IPR020082">
    <property type="entry name" value="S-Ado-L-homoCys_hydrolase_CS"/>
</dbReference>
<dbReference type="PIRSF" id="PIRSF001109">
    <property type="entry name" value="Ad_hcy_hydrolase"/>
    <property type="match status" value="1"/>
</dbReference>
<evidence type="ECO:0000256" key="2">
    <source>
        <dbReference type="ARBA" id="ARBA00007122"/>
    </source>
</evidence>
<dbReference type="HAMAP" id="MF_00563">
    <property type="entry name" value="AdoHcyase"/>
    <property type="match status" value="1"/>
</dbReference>
<dbReference type="InterPro" id="IPR000043">
    <property type="entry name" value="Adenosylhomocysteinase-like"/>
</dbReference>
<dbReference type="FunFam" id="3.40.50.720:FF:000004">
    <property type="entry name" value="Adenosylhomocysteinase"/>
    <property type="match status" value="1"/>
</dbReference>
<proteinExistence type="inferred from homology"/>
<comment type="pathway">
    <text evidence="6">Amino-acid biosynthesis.</text>
</comment>
<dbReference type="CDD" id="cd00401">
    <property type="entry name" value="SAHH"/>
    <property type="match status" value="1"/>
</dbReference>
<dbReference type="SUPFAM" id="SSF51735">
    <property type="entry name" value="NAD(P)-binding Rossmann-fold domains"/>
    <property type="match status" value="1"/>
</dbReference>
<comment type="similarity">
    <text evidence="2">Belongs to the adenosylhomocysteinase family.</text>
</comment>
<accession>A0A6J6I876</accession>
<evidence type="ECO:0000256" key="3">
    <source>
        <dbReference type="ARBA" id="ARBA00022563"/>
    </source>
</evidence>
<keyword evidence="3" id="KW-0554">One-carbon metabolism</keyword>
<dbReference type="AlphaFoldDB" id="A0A6J6I876"/>
<dbReference type="PROSITE" id="PS00739">
    <property type="entry name" value="ADOHCYASE_2"/>
    <property type="match status" value="1"/>
</dbReference>
<dbReference type="GO" id="GO:0004013">
    <property type="term" value="F:adenosylhomocysteinase activity"/>
    <property type="evidence" value="ECO:0007669"/>
    <property type="project" value="TreeGrafter"/>
</dbReference>